<reference evidence="1 2" key="1">
    <citation type="submission" date="2020-02" db="EMBL/GenBank/DDBJ databases">
        <authorList>
            <person name="Ferguson B K."/>
        </authorList>
    </citation>
    <scope>NUCLEOTIDE SEQUENCE [LARGE SCALE GENOMIC DNA]</scope>
</reference>
<sequence>MGIASLPPIGILPCLGFLQAGEVWRERTGWKHFQKLSIQKGEGDTSDTQETRCTSFVLVGEIQDPRFIDRFCGQ</sequence>
<dbReference type="Proteomes" id="UP000479000">
    <property type="component" value="Unassembled WGS sequence"/>
</dbReference>
<keyword evidence="2" id="KW-1185">Reference proteome</keyword>
<dbReference type="EMBL" id="CADCXU010010263">
    <property type="protein sequence ID" value="CAB0000990.1"/>
    <property type="molecule type" value="Genomic_DNA"/>
</dbReference>
<protein>
    <submittedName>
        <fullName evidence="1">Uncharacterized protein</fullName>
    </submittedName>
</protein>
<dbReference type="AlphaFoldDB" id="A0A6H5GDL3"/>
<accession>A0A6H5GDL3</accession>
<proteinExistence type="predicted"/>
<evidence type="ECO:0000313" key="2">
    <source>
        <dbReference type="Proteomes" id="UP000479000"/>
    </source>
</evidence>
<gene>
    <name evidence="1" type="ORF">NTEN_LOCUS6777</name>
</gene>
<organism evidence="1 2">
    <name type="scientific">Nesidiocoris tenuis</name>
    <dbReference type="NCBI Taxonomy" id="355587"/>
    <lineage>
        <taxon>Eukaryota</taxon>
        <taxon>Metazoa</taxon>
        <taxon>Ecdysozoa</taxon>
        <taxon>Arthropoda</taxon>
        <taxon>Hexapoda</taxon>
        <taxon>Insecta</taxon>
        <taxon>Pterygota</taxon>
        <taxon>Neoptera</taxon>
        <taxon>Paraneoptera</taxon>
        <taxon>Hemiptera</taxon>
        <taxon>Heteroptera</taxon>
        <taxon>Panheteroptera</taxon>
        <taxon>Cimicomorpha</taxon>
        <taxon>Miridae</taxon>
        <taxon>Dicyphina</taxon>
        <taxon>Nesidiocoris</taxon>
    </lineage>
</organism>
<name>A0A6H5GDL3_9HEMI</name>
<evidence type="ECO:0000313" key="1">
    <source>
        <dbReference type="EMBL" id="CAB0000990.1"/>
    </source>
</evidence>